<accession>A0A4R6PL63</accession>
<evidence type="ECO:0000256" key="1">
    <source>
        <dbReference type="RuleBase" id="RU362001"/>
    </source>
</evidence>
<dbReference type="Pfam" id="PF06013">
    <property type="entry name" value="WXG100"/>
    <property type="match status" value="1"/>
</dbReference>
<reference evidence="2 3" key="1">
    <citation type="submission" date="2019-03" db="EMBL/GenBank/DDBJ databases">
        <title>Genomic Encyclopedia of Type Strains, Phase IV (KMG-IV): sequencing the most valuable type-strain genomes for metagenomic binning, comparative biology and taxonomic classification.</title>
        <authorList>
            <person name="Goeker M."/>
        </authorList>
    </citation>
    <scope>NUCLEOTIDE SEQUENCE [LARGE SCALE GENOMIC DNA]</scope>
    <source>
        <strain evidence="2 3">DSM 44496</strain>
    </source>
</reference>
<protein>
    <recommendedName>
        <fullName evidence="1">ESAT-6-like protein</fullName>
    </recommendedName>
</protein>
<dbReference type="InterPro" id="IPR036689">
    <property type="entry name" value="ESAT-6-like_sf"/>
</dbReference>
<dbReference type="AlphaFoldDB" id="A0A4R6PL63"/>
<dbReference type="EMBL" id="SNXK01000003">
    <property type="protein sequence ID" value="TDP38393.1"/>
    <property type="molecule type" value="Genomic_DNA"/>
</dbReference>
<comment type="caution">
    <text evidence="2">The sequence shown here is derived from an EMBL/GenBank/DDBJ whole genome shotgun (WGS) entry which is preliminary data.</text>
</comment>
<evidence type="ECO:0000313" key="3">
    <source>
        <dbReference type="Proteomes" id="UP000295087"/>
    </source>
</evidence>
<dbReference type="InterPro" id="IPR010310">
    <property type="entry name" value="T7SS_ESAT-6-like"/>
</dbReference>
<proteinExistence type="inferred from homology"/>
<gene>
    <name evidence="2" type="ORF">DFR75_10347</name>
</gene>
<keyword evidence="3" id="KW-1185">Reference proteome</keyword>
<comment type="similarity">
    <text evidence="1">Belongs to the WXG100 family.</text>
</comment>
<dbReference type="RefSeq" id="WP_084475878.1">
    <property type="nucleotide sequence ID" value="NZ_SNXK01000003.1"/>
</dbReference>
<name>A0A4R6PL63_NOCIG</name>
<organism evidence="2 3">
    <name type="scientific">Nocardia ignorata</name>
    <dbReference type="NCBI Taxonomy" id="145285"/>
    <lineage>
        <taxon>Bacteria</taxon>
        <taxon>Bacillati</taxon>
        <taxon>Actinomycetota</taxon>
        <taxon>Actinomycetes</taxon>
        <taxon>Mycobacteriales</taxon>
        <taxon>Nocardiaceae</taxon>
        <taxon>Nocardia</taxon>
    </lineage>
</organism>
<dbReference type="Proteomes" id="UP000295087">
    <property type="component" value="Unassembled WGS sequence"/>
</dbReference>
<sequence>MTDSYRVDLDELDDVSAQLKGFVQFLTESIANIQQRTSALQSQWSGESASAANDAFTKWLAGAQDVADGIETMRTAALSAKDRYNAAVATNLQMLGRTTGNPS</sequence>
<evidence type="ECO:0000313" key="2">
    <source>
        <dbReference type="EMBL" id="TDP38393.1"/>
    </source>
</evidence>
<dbReference type="NCBIfam" id="TIGR03930">
    <property type="entry name" value="WXG100_ESAT6"/>
    <property type="match status" value="1"/>
</dbReference>
<dbReference type="SUPFAM" id="SSF140453">
    <property type="entry name" value="EsxAB dimer-like"/>
    <property type="match status" value="1"/>
</dbReference>
<dbReference type="Gene3D" id="1.10.287.1060">
    <property type="entry name" value="ESAT-6-like"/>
    <property type="match status" value="1"/>
</dbReference>